<evidence type="ECO:0000256" key="4">
    <source>
        <dbReference type="SAM" id="MobiDB-lite"/>
    </source>
</evidence>
<feature type="compositionally biased region" description="Polar residues" evidence="4">
    <location>
        <begin position="748"/>
        <end position="775"/>
    </location>
</feature>
<feature type="domain" description="CW-type" evidence="5">
    <location>
        <begin position="639"/>
        <end position="692"/>
    </location>
</feature>
<dbReference type="CDD" id="cd15517">
    <property type="entry name" value="PHD_TCF19_like"/>
    <property type="match status" value="1"/>
</dbReference>
<reference evidence="6" key="1">
    <citation type="submission" date="2025-05" db="UniProtKB">
        <authorList>
            <consortium name="RefSeq"/>
        </authorList>
    </citation>
    <scope>NUCLEOTIDE SEQUENCE [LARGE SCALE GENOMIC DNA]</scope>
</reference>
<dbReference type="PANTHER" id="PTHR46524:SF12">
    <property type="entry name" value="CW-TYPE DOMAIN-CONTAINING PROTEIN"/>
    <property type="match status" value="1"/>
</dbReference>
<feature type="compositionally biased region" description="Basic and acidic residues" evidence="4">
    <location>
        <begin position="1025"/>
        <end position="1040"/>
    </location>
</feature>
<feature type="compositionally biased region" description="Polar residues" evidence="4">
    <location>
        <begin position="717"/>
        <end position="730"/>
    </location>
</feature>
<dbReference type="RefSeq" id="XP_030545656.1">
    <property type="nucleotide sequence ID" value="XM_030689796.2"/>
</dbReference>
<feature type="compositionally biased region" description="Polar residues" evidence="4">
    <location>
        <begin position="905"/>
        <end position="916"/>
    </location>
</feature>
<dbReference type="Proteomes" id="UP000827889">
    <property type="component" value="Chromosome 1"/>
</dbReference>
<reference evidence="7" key="2">
    <citation type="submission" date="2025-08" db="UniProtKB">
        <authorList>
            <consortium name="RefSeq"/>
        </authorList>
    </citation>
    <scope>IDENTIFICATION</scope>
    <source>
        <tissue evidence="7">Leaf</tissue>
    </source>
</reference>
<feature type="compositionally biased region" description="Basic and acidic residues" evidence="4">
    <location>
        <begin position="840"/>
        <end position="854"/>
    </location>
</feature>
<feature type="region of interest" description="Disordered" evidence="4">
    <location>
        <begin position="826"/>
        <end position="939"/>
    </location>
</feature>
<accession>A0A8B8QEW6</accession>
<dbReference type="InterPro" id="IPR011124">
    <property type="entry name" value="Znf_CW"/>
</dbReference>
<gene>
    <name evidence="7" type="primary">LOC115751797</name>
</gene>
<evidence type="ECO:0000259" key="5">
    <source>
        <dbReference type="PROSITE" id="PS51050"/>
    </source>
</evidence>
<dbReference type="PROSITE" id="PS51050">
    <property type="entry name" value="ZF_CW"/>
    <property type="match status" value="1"/>
</dbReference>
<feature type="compositionally biased region" description="Low complexity" evidence="4">
    <location>
        <begin position="605"/>
        <end position="616"/>
    </location>
</feature>
<feature type="compositionally biased region" description="Low complexity" evidence="4">
    <location>
        <begin position="1044"/>
        <end position="1055"/>
    </location>
</feature>
<keyword evidence="3" id="KW-0862">Zinc</keyword>
<feature type="region of interest" description="Disordered" evidence="4">
    <location>
        <begin position="191"/>
        <end position="217"/>
    </location>
</feature>
<feature type="region of interest" description="Disordered" evidence="4">
    <location>
        <begin position="717"/>
        <end position="791"/>
    </location>
</feature>
<proteinExistence type="predicted"/>
<protein>
    <submittedName>
        <fullName evidence="7">Cysteine-tryptophan domain-containing zinc finger protein 3-like</fullName>
    </submittedName>
</protein>
<dbReference type="KEGG" id="rarg:115751797"/>
<dbReference type="InterPro" id="IPR055300">
    <property type="entry name" value="CWZF3/5/7"/>
</dbReference>
<dbReference type="OrthoDB" id="757982at2759"/>
<evidence type="ECO:0000256" key="3">
    <source>
        <dbReference type="ARBA" id="ARBA00022833"/>
    </source>
</evidence>
<evidence type="ECO:0000313" key="7">
    <source>
        <dbReference type="RefSeq" id="XP_030545656.1"/>
    </source>
</evidence>
<name>A0A8B8QEW6_9MYRT</name>
<feature type="compositionally biased region" description="Low complexity" evidence="4">
    <location>
        <begin position="1068"/>
        <end position="1077"/>
    </location>
</feature>
<sequence>MDENNTELEEGEACYYNAGVAGKDSNIDADIDLSYIDEKIQNVLGHFQKDFEGGVTAENLGAKFGGYGSFLPSYERSHSIWSRPTPPRNKIMAKSPNHFSTEGVHFKAHAAVSPLGKPGTASDAPTLHNSKVLPNDPLKQDLAICSELVPNCSMKEDISNKPGNQSDQRTLKVRLKMGCDPNAQKNAAIYSGLGLDNSPSTSSESSSGESEDLSASSGEIIEVSPAGILQVMTSFPVANVGLISPLHEKLLSLTKKEKSFEDSKPVQSPTGSRKDVAILEDLSVILPADKELSKGIKTILDNRNGSLIRQRYEAGVDSDASKSSSVKKKVKNGMIDGKQTFGGKGKKMPLADSSNSCDVESPASNPSENLQVNKKNKVKGRSVTVSVKDLSSKPITSQETGVQMQNGRNNLTEKSQECGPVNSLNKVSGQLKVIGEWKGEKIVLSKGCPHLSENRDDFEAGLVELARWDAAFDKQTDTDISHHKEMPVMGVKKKSKGLESNGRAADLPLTERSKVAVGTGVQDKKGTSNASSPAKKRKFKLKPEKHSIKSSGIPKDPLGSIDMGQADKHMESLAMPSTERQKATNSSNLPEAHDTLLNKSKDRFSGGNTSVSGVSVKDGPARLGSENGLNVETKPAVVQQYVEDWVCCDLCQKWRLLPFGRRPDDLPEKWVCSMLDWLPGMNHCDISEDETTRALNALVPDILSHLNGSASAVISTNNQSLGKSNQNLRGQATDGLGKTKHSLKDALQSGNGTVQFPNPKKNQFSEPGRSRSLSDMSEHPSDSTLKRCDLPQSGKSSITVVEKQLPTLKKKSANGGVAKLIKVKGKRMPDQYESGPSKRIKSDKSIYAAERENPAAELGRMDLSSRTPGSSTDIRKNKHLQSFSPREAKQDSRKRILVSIKTLGDQPQVSAGSASVDSRGDGSNSRRKRKFNGSIDDGNCDRTFHHLAQDLKVLPDEIGDEILRNEKKLRRSETALKESGSSDGNNKSKNEIRVMRDLFGSDFADCAEDFKVDKDQKRKKARKKLQSDHDLTRGNGRHELVTLAAASSSSKVSGSQKMKGNNEEVKGSPVESVSSSPMRVSSSVKFRSVGSDVRGKGDAASCDFLVMEAARKSREEKASGGNRIPVKIKKEKVSRGYNSESLRSGTADYRDRGANYKFADDAKPTAGLGIGHLDRKCDYSQNGEFHMEKHGSSPSSYENRTHKKCAGSTLFPQKQGNSSVLRTKDSDVDSASDFNRDKVKTVDFSSKKEPVYQTKEQRHDLVVDHGAMQIDRCPVEKNEKNHISRRGSLGNLSNGSLRDDLQQQNERDLSDGRLNAEHETNKLASPPQKLVQDSTIRNKADSLQLEMRSGKSMSFIRCDDDGKQQISTHDSLPEVLQQGVCIESPPDASGHSGPLKPLSKLGIAGKKKGVYNSAGCATPEQHELKDVASSPLRANFSIQTAANVLKEAKDLRNYGDRLKSSGFGFESNEACFQAALKFLQGASLLETCNGDGSKHGEMTPMQVYNSTAKLCESCAHEFEKSQEMGAAALAYKCMEVAYMRVVYCKYSSLSRDRHELQATLQMVPQGESPSSSASDVDNLNNQVAPDKPNLLKGAASHAVGNHIVAARNRPTIARLLDFTFDVNCAMEASRKSQVALAAATANLEEAQNIEQVTCIKRVIDFSFQDIDELLRLVQLAREAISRSGINGARD</sequence>
<feature type="region of interest" description="Disordered" evidence="4">
    <location>
        <begin position="113"/>
        <end position="133"/>
    </location>
</feature>
<feature type="compositionally biased region" description="Basic and acidic residues" evidence="4">
    <location>
        <begin position="776"/>
        <end position="789"/>
    </location>
</feature>
<dbReference type="PANTHER" id="PTHR46524">
    <property type="entry name" value="CW-TYPE ZINC FINGER"/>
    <property type="match status" value="1"/>
</dbReference>
<dbReference type="Gene3D" id="3.30.40.100">
    <property type="match status" value="1"/>
</dbReference>
<organism evidence="6 7">
    <name type="scientific">Rhodamnia argentea</name>
    <dbReference type="NCBI Taxonomy" id="178133"/>
    <lineage>
        <taxon>Eukaryota</taxon>
        <taxon>Viridiplantae</taxon>
        <taxon>Streptophyta</taxon>
        <taxon>Embryophyta</taxon>
        <taxon>Tracheophyta</taxon>
        <taxon>Spermatophyta</taxon>
        <taxon>Magnoliopsida</taxon>
        <taxon>eudicotyledons</taxon>
        <taxon>Gunneridae</taxon>
        <taxon>Pentapetalae</taxon>
        <taxon>rosids</taxon>
        <taxon>malvids</taxon>
        <taxon>Myrtales</taxon>
        <taxon>Myrtaceae</taxon>
        <taxon>Myrtoideae</taxon>
        <taxon>Myrteae</taxon>
        <taxon>Australasian group</taxon>
        <taxon>Rhodamnia</taxon>
    </lineage>
</organism>
<dbReference type="Pfam" id="PF07496">
    <property type="entry name" value="zf-CW"/>
    <property type="match status" value="1"/>
</dbReference>
<dbReference type="InterPro" id="IPR056406">
    <property type="entry name" value="THD_CWZF3/5/7"/>
</dbReference>
<feature type="compositionally biased region" description="Basic and acidic residues" evidence="4">
    <location>
        <begin position="1273"/>
        <end position="1282"/>
    </location>
</feature>
<evidence type="ECO:0000256" key="1">
    <source>
        <dbReference type="ARBA" id="ARBA00022723"/>
    </source>
</evidence>
<keyword evidence="1" id="KW-0479">Metal-binding</keyword>
<feature type="region of interest" description="Disordered" evidence="4">
    <location>
        <begin position="597"/>
        <end position="628"/>
    </location>
</feature>
<feature type="compositionally biased region" description="Polar residues" evidence="4">
    <location>
        <begin position="352"/>
        <end position="370"/>
    </location>
</feature>
<dbReference type="GO" id="GO:0008270">
    <property type="term" value="F:zinc ion binding"/>
    <property type="evidence" value="ECO:0007669"/>
    <property type="project" value="UniProtKB-KW"/>
</dbReference>
<dbReference type="GeneID" id="115751797"/>
<keyword evidence="2" id="KW-0863">Zinc-finger</keyword>
<dbReference type="Pfam" id="PF24756">
    <property type="entry name" value="THD_CWZF3-5-7"/>
    <property type="match status" value="1"/>
</dbReference>
<evidence type="ECO:0000313" key="6">
    <source>
        <dbReference type="Proteomes" id="UP000827889"/>
    </source>
</evidence>
<feature type="region of interest" description="Disordered" evidence="4">
    <location>
        <begin position="1014"/>
        <end position="1077"/>
    </location>
</feature>
<feature type="region of interest" description="Disordered" evidence="4">
    <location>
        <begin position="492"/>
        <end position="563"/>
    </location>
</feature>
<keyword evidence="6" id="KW-1185">Reference proteome</keyword>
<feature type="region of interest" description="Disordered" evidence="4">
    <location>
        <begin position="1208"/>
        <end position="1232"/>
    </location>
</feature>
<feature type="region of interest" description="Disordered" evidence="4">
    <location>
        <begin position="335"/>
        <end position="370"/>
    </location>
</feature>
<feature type="compositionally biased region" description="Polar residues" evidence="4">
    <location>
        <begin position="1210"/>
        <end position="1221"/>
    </location>
</feature>
<evidence type="ECO:0000256" key="2">
    <source>
        <dbReference type="ARBA" id="ARBA00022771"/>
    </source>
</evidence>
<feature type="compositionally biased region" description="Low complexity" evidence="4">
    <location>
        <begin position="198"/>
        <end position="217"/>
    </location>
</feature>
<feature type="region of interest" description="Disordered" evidence="4">
    <location>
        <begin position="1184"/>
        <end position="1203"/>
    </location>
</feature>
<feature type="region of interest" description="Disordered" evidence="4">
    <location>
        <begin position="1272"/>
        <end position="1297"/>
    </location>
</feature>